<dbReference type="Gene3D" id="3.30.1150.10">
    <property type="match status" value="1"/>
</dbReference>
<reference evidence="3 4" key="1">
    <citation type="submission" date="2017-06" db="EMBL/GenBank/DDBJ databases">
        <title>Hymenobacter amundsenii sp. nov. isolated from regoliths in Antarctica.</title>
        <authorList>
            <person name="Sedlacek I."/>
            <person name="Kralova S."/>
            <person name="Pantucek R."/>
            <person name="Svec P."/>
            <person name="Holochova P."/>
            <person name="Stankova E."/>
            <person name="Vrbovska V."/>
            <person name="Busse H.-J."/>
        </authorList>
    </citation>
    <scope>NUCLEOTIDE SEQUENCE [LARGE SCALE GENOMIC DNA]</scope>
    <source>
        <strain evidence="3 4">CCM 8682</strain>
    </source>
</reference>
<keyword evidence="1" id="KW-0732">Signal</keyword>
<comment type="caution">
    <text evidence="3">The sequence shown here is derived from an EMBL/GenBank/DDBJ whole genome shotgun (WGS) entry which is preliminary data.</text>
</comment>
<dbReference type="PROSITE" id="PS52015">
    <property type="entry name" value="TONB_CTD"/>
    <property type="match status" value="1"/>
</dbReference>
<dbReference type="Pfam" id="PF03544">
    <property type="entry name" value="TonB_C"/>
    <property type="match status" value="1"/>
</dbReference>
<feature type="chain" id="PRO_5012331647" description="TonB C-terminal domain-containing protein" evidence="1">
    <location>
        <begin position="27"/>
        <end position="254"/>
    </location>
</feature>
<dbReference type="EMBL" id="NIRR01000022">
    <property type="protein sequence ID" value="OWP62610.1"/>
    <property type="molecule type" value="Genomic_DNA"/>
</dbReference>
<keyword evidence="4" id="KW-1185">Reference proteome</keyword>
<organism evidence="3 4">
    <name type="scientific">Hymenobacter amundsenii</name>
    <dbReference type="NCBI Taxonomy" id="2006685"/>
    <lineage>
        <taxon>Bacteria</taxon>
        <taxon>Pseudomonadati</taxon>
        <taxon>Bacteroidota</taxon>
        <taxon>Cytophagia</taxon>
        <taxon>Cytophagales</taxon>
        <taxon>Hymenobacteraceae</taxon>
        <taxon>Hymenobacter</taxon>
    </lineage>
</organism>
<evidence type="ECO:0000313" key="4">
    <source>
        <dbReference type="Proteomes" id="UP000197277"/>
    </source>
</evidence>
<name>A0A246FJ77_9BACT</name>
<gene>
    <name evidence="3" type="ORF">CDA63_13290</name>
</gene>
<dbReference type="GO" id="GO:0055085">
    <property type="term" value="P:transmembrane transport"/>
    <property type="evidence" value="ECO:0007669"/>
    <property type="project" value="InterPro"/>
</dbReference>
<evidence type="ECO:0000259" key="2">
    <source>
        <dbReference type="PROSITE" id="PS52015"/>
    </source>
</evidence>
<accession>A0A246FJ77</accession>
<dbReference type="Proteomes" id="UP000197277">
    <property type="component" value="Unassembled WGS sequence"/>
</dbReference>
<dbReference type="OrthoDB" id="883038at2"/>
<dbReference type="SUPFAM" id="SSF74653">
    <property type="entry name" value="TolA/TonB C-terminal domain"/>
    <property type="match status" value="1"/>
</dbReference>
<dbReference type="InterPro" id="IPR037682">
    <property type="entry name" value="TonB_C"/>
</dbReference>
<feature type="domain" description="TonB C-terminal" evidence="2">
    <location>
        <begin position="106"/>
        <end position="203"/>
    </location>
</feature>
<feature type="signal peptide" evidence="1">
    <location>
        <begin position="1"/>
        <end position="26"/>
    </location>
</feature>
<dbReference type="AlphaFoldDB" id="A0A246FJ77"/>
<protein>
    <recommendedName>
        <fullName evidence="2">TonB C-terminal domain-containing protein</fullName>
    </recommendedName>
</protein>
<evidence type="ECO:0000313" key="3">
    <source>
        <dbReference type="EMBL" id="OWP62610.1"/>
    </source>
</evidence>
<proteinExistence type="predicted"/>
<sequence>MAGIQQATMRKLYTVLLLLATLSATAQRNRKNTASPTQPVYEKGALTSGQPTGIWEYYDRQGELTLRMNYDSSRIAYSRPDTARYLLNIDNKWQEVHPSRAPQYMGSRDKRLVDLASKTRYPVSALQNQVQGVVVLSYVVTEQGQSVDYKIESTPSKDCAEAVWAAVIVLPDRWIPAVYQGKPVAARFFLRVGFTMVGQNELRAHQAALAAAAKSPKVPYVDQMEVTALGIERSVRSVTVPRPGVNNQTGQMRP</sequence>
<evidence type="ECO:0000256" key="1">
    <source>
        <dbReference type="SAM" id="SignalP"/>
    </source>
</evidence>